<name>A0A2J6Q7Q8_9HELO</name>
<dbReference type="OrthoDB" id="3477286at2759"/>
<feature type="compositionally biased region" description="Basic and acidic residues" evidence="1">
    <location>
        <begin position="143"/>
        <end position="158"/>
    </location>
</feature>
<dbReference type="EMBL" id="KZ613478">
    <property type="protein sequence ID" value="PMD22281.1"/>
    <property type="molecule type" value="Genomic_DNA"/>
</dbReference>
<feature type="domain" description="Heterokaryon incompatibility" evidence="2">
    <location>
        <begin position="281"/>
        <end position="425"/>
    </location>
</feature>
<gene>
    <name evidence="3" type="ORF">NA56DRAFT_748065</name>
</gene>
<evidence type="ECO:0000313" key="4">
    <source>
        <dbReference type="Proteomes" id="UP000235672"/>
    </source>
</evidence>
<dbReference type="InterPro" id="IPR052895">
    <property type="entry name" value="HetReg/Transcr_Mod"/>
</dbReference>
<evidence type="ECO:0000259" key="2">
    <source>
        <dbReference type="Pfam" id="PF06985"/>
    </source>
</evidence>
<proteinExistence type="predicted"/>
<feature type="compositionally biased region" description="Polar residues" evidence="1">
    <location>
        <begin position="164"/>
        <end position="173"/>
    </location>
</feature>
<feature type="region of interest" description="Disordered" evidence="1">
    <location>
        <begin position="1"/>
        <end position="54"/>
    </location>
</feature>
<accession>A0A2J6Q7Q8</accession>
<evidence type="ECO:0000256" key="1">
    <source>
        <dbReference type="SAM" id="MobiDB-lite"/>
    </source>
</evidence>
<feature type="region of interest" description="Disordered" evidence="1">
    <location>
        <begin position="126"/>
        <end position="222"/>
    </location>
</feature>
<dbReference type="PANTHER" id="PTHR24148">
    <property type="entry name" value="ANKYRIN REPEAT DOMAIN-CONTAINING PROTEIN 39 HOMOLOG-RELATED"/>
    <property type="match status" value="1"/>
</dbReference>
<organism evidence="3 4">
    <name type="scientific">Hyaloscypha hepaticicola</name>
    <dbReference type="NCBI Taxonomy" id="2082293"/>
    <lineage>
        <taxon>Eukaryota</taxon>
        <taxon>Fungi</taxon>
        <taxon>Dikarya</taxon>
        <taxon>Ascomycota</taxon>
        <taxon>Pezizomycotina</taxon>
        <taxon>Leotiomycetes</taxon>
        <taxon>Helotiales</taxon>
        <taxon>Hyaloscyphaceae</taxon>
        <taxon>Hyaloscypha</taxon>
    </lineage>
</organism>
<evidence type="ECO:0000313" key="3">
    <source>
        <dbReference type="EMBL" id="PMD22281.1"/>
    </source>
</evidence>
<dbReference type="InterPro" id="IPR010730">
    <property type="entry name" value="HET"/>
</dbReference>
<dbReference type="Pfam" id="PF26639">
    <property type="entry name" value="Het-6_barrel"/>
    <property type="match status" value="1"/>
</dbReference>
<reference evidence="3 4" key="1">
    <citation type="submission" date="2016-05" db="EMBL/GenBank/DDBJ databases">
        <title>A degradative enzymes factory behind the ericoid mycorrhizal symbiosis.</title>
        <authorList>
            <consortium name="DOE Joint Genome Institute"/>
            <person name="Martino E."/>
            <person name="Morin E."/>
            <person name="Grelet G."/>
            <person name="Kuo A."/>
            <person name="Kohler A."/>
            <person name="Daghino S."/>
            <person name="Barry K."/>
            <person name="Choi C."/>
            <person name="Cichocki N."/>
            <person name="Clum A."/>
            <person name="Copeland A."/>
            <person name="Hainaut M."/>
            <person name="Haridas S."/>
            <person name="Labutti K."/>
            <person name="Lindquist E."/>
            <person name="Lipzen A."/>
            <person name="Khouja H.-R."/>
            <person name="Murat C."/>
            <person name="Ohm R."/>
            <person name="Olson A."/>
            <person name="Spatafora J."/>
            <person name="Veneault-Fourrey C."/>
            <person name="Henrissat B."/>
            <person name="Grigoriev I."/>
            <person name="Martin F."/>
            <person name="Perotto S."/>
        </authorList>
    </citation>
    <scope>NUCLEOTIDE SEQUENCE [LARGE SCALE GENOMIC DNA]</scope>
    <source>
        <strain evidence="3 4">UAMH 7357</strain>
    </source>
</reference>
<dbReference type="Pfam" id="PF06985">
    <property type="entry name" value="HET"/>
    <property type="match status" value="1"/>
</dbReference>
<protein>
    <recommendedName>
        <fullName evidence="2">Heterokaryon incompatibility domain-containing protein</fullName>
    </recommendedName>
</protein>
<dbReference type="PANTHER" id="PTHR24148:SF64">
    <property type="entry name" value="HETEROKARYON INCOMPATIBILITY DOMAIN-CONTAINING PROTEIN"/>
    <property type="match status" value="1"/>
</dbReference>
<dbReference type="Proteomes" id="UP000235672">
    <property type="component" value="Unassembled WGS sequence"/>
</dbReference>
<keyword evidence="4" id="KW-1185">Reference proteome</keyword>
<dbReference type="STRING" id="1745343.A0A2J6Q7Q8"/>
<sequence length="854" mass="96983">MLPDTNTIDPQLRDGVDTPPLTAQPPLVLPTRTHDGTETGVDGEDGERQEGSEKRQKLNLWKCKQCREARKKVQYCFDLRLICELLSPVQLAKFEAWTVYLAKCYPTDRVWPAKCDRCLLHRPHPLECSEPELNNRKRGPNQPKDKEKEKQKETEKAKTPQPPTRSMTGIASTSEKETPTTSRASSDDDSDTMTSAAKFERPQRTPLVLPKSLKREHPGSSSVVEIPKPVVNKEDIRPASCYPPLQEGQFRILQLAPGRPEDPISGSFVVAFMDPDREIKYEVISYLWGLPNQKAEKINLVDPQGKSHPIYIRSHLYQALKNLRHPEKVRSFWVDALCINYGSGNQIEKNSMAAMKRYIFHTAQNLCFWLGEDEDSKRALKFIPRIMEFTAVDNLASNESTIDDWAAFGALLGNPVFSRLMLVQEVAVAQNVTLHCGQPAIYYGDLVDAVSMFKCYRNQISLMFRRSGRNHKVLSNRTVTRAERFIEVSVNALRIIRTADGELKAHRRLSLEALVSYLTDLSATDPLDRIYSMLAIAKDGPKLDERTLFMSLPKNDRDAIHPDYDANVVDVYQNFVIRAIKSSDSLDMICRLWASPVSEALPTWIHPLQRYRQPKFDDFISERTEADSLVGLPDYNNYHASRGTTPTYQIKSQSSFANNRSKILCVNGIRVDTIARLGPRASEGIILYEWLQLGGCVRTGANYTVPEAFWRTLVADRGPNGTMPPSWYARVFDYCLLHLTDIGDINTNRIIHEHEKDSSLVVSFLERVQSVIWNRKLLVSEKNRWLGLVPMATLETDIICILYGCSVPVVLRQVKTEEGVPYFQLVGECYVHGIMDGEIIDAANEYAEQEFDLK</sequence>
<dbReference type="AlphaFoldDB" id="A0A2J6Q7Q8"/>